<sequence length="141" mass="15797">MAKSECSMYGASWVLDGPDVAWVFTLEIRQGSRFSLICGVDIYALREDQRPKNANQCLIVFDAEGLPAAVDGYQVRQAFSLDYEMDGQAREVEVRQLLGAIVAYARERLTLENIRASFLAGELADGFVHYRARQVLDTRTA</sequence>
<dbReference type="EMBL" id="JAAOZD010000013">
    <property type="protein sequence ID" value="NIJ03454.1"/>
    <property type="molecule type" value="Genomic_DNA"/>
</dbReference>
<evidence type="ECO:0000313" key="2">
    <source>
        <dbReference type="Proteomes" id="UP000802392"/>
    </source>
</evidence>
<keyword evidence="2" id="KW-1185">Reference proteome</keyword>
<comment type="caution">
    <text evidence="1">The sequence shown here is derived from an EMBL/GenBank/DDBJ whole genome shotgun (WGS) entry which is preliminary data.</text>
</comment>
<dbReference type="RefSeq" id="WP_167269662.1">
    <property type="nucleotide sequence ID" value="NZ_JAAOZD010000013.1"/>
</dbReference>
<proteinExistence type="predicted"/>
<reference evidence="1 2" key="1">
    <citation type="submission" date="2020-03" db="EMBL/GenBank/DDBJ databases">
        <title>Genomic Encyclopedia of Type Strains, Phase III (KMG-III): the genomes of soil and plant-associated and newly described type strains.</title>
        <authorList>
            <person name="Whitman W."/>
        </authorList>
    </citation>
    <scope>NUCLEOTIDE SEQUENCE [LARGE SCALE GENOMIC DNA]</scope>
    <source>
        <strain evidence="1 2">CECT 4207</strain>
    </source>
</reference>
<name>A0ABX0TLI3_9MICC</name>
<protein>
    <submittedName>
        <fullName evidence="1">Uncharacterized protein</fullName>
    </submittedName>
</protein>
<dbReference type="Proteomes" id="UP000802392">
    <property type="component" value="Unassembled WGS sequence"/>
</dbReference>
<evidence type="ECO:0000313" key="1">
    <source>
        <dbReference type="EMBL" id="NIJ03454.1"/>
    </source>
</evidence>
<organism evidence="1 2">
    <name type="scientific">Paenarthrobacter ilicis</name>
    <dbReference type="NCBI Taxonomy" id="43665"/>
    <lineage>
        <taxon>Bacteria</taxon>
        <taxon>Bacillati</taxon>
        <taxon>Actinomycetota</taxon>
        <taxon>Actinomycetes</taxon>
        <taxon>Micrococcales</taxon>
        <taxon>Micrococcaceae</taxon>
        <taxon>Paenarthrobacter</taxon>
    </lineage>
</organism>
<accession>A0ABX0TLI3</accession>
<gene>
    <name evidence="1" type="ORF">FHR86_003813</name>
</gene>